<organism evidence="1">
    <name type="scientific">marine metagenome</name>
    <dbReference type="NCBI Taxonomy" id="408172"/>
    <lineage>
        <taxon>unclassified sequences</taxon>
        <taxon>metagenomes</taxon>
        <taxon>ecological metagenomes</taxon>
    </lineage>
</organism>
<sequence>MQDIKTFFRLIRLHQWLKNLLLLIPLLASHQLTQSLLWKEVG</sequence>
<gene>
    <name evidence="1" type="ORF">METZ01_LOCUS385453</name>
</gene>
<proteinExistence type="predicted"/>
<protein>
    <submittedName>
        <fullName evidence="1">Uncharacterized protein</fullName>
    </submittedName>
</protein>
<reference evidence="1" key="1">
    <citation type="submission" date="2018-05" db="EMBL/GenBank/DDBJ databases">
        <authorList>
            <person name="Lanie J.A."/>
            <person name="Ng W.-L."/>
            <person name="Kazmierczak K.M."/>
            <person name="Andrzejewski T.M."/>
            <person name="Davidsen T.M."/>
            <person name="Wayne K.J."/>
            <person name="Tettelin H."/>
            <person name="Glass J.I."/>
            <person name="Rusch D."/>
            <person name="Podicherti R."/>
            <person name="Tsui H.-C.T."/>
            <person name="Winkler M.E."/>
        </authorList>
    </citation>
    <scope>NUCLEOTIDE SEQUENCE</scope>
</reference>
<dbReference type="AlphaFoldDB" id="A0A382UEA7"/>
<evidence type="ECO:0000313" key="1">
    <source>
        <dbReference type="EMBL" id="SVD32599.1"/>
    </source>
</evidence>
<feature type="non-terminal residue" evidence="1">
    <location>
        <position position="42"/>
    </location>
</feature>
<dbReference type="EMBL" id="UINC01143594">
    <property type="protein sequence ID" value="SVD32599.1"/>
    <property type="molecule type" value="Genomic_DNA"/>
</dbReference>
<accession>A0A382UEA7</accession>
<name>A0A382UEA7_9ZZZZ</name>